<dbReference type="GO" id="GO:0008270">
    <property type="term" value="F:zinc ion binding"/>
    <property type="evidence" value="ECO:0007669"/>
    <property type="project" value="UniProtKB-KW"/>
</dbReference>
<evidence type="ECO:0000313" key="4">
    <source>
        <dbReference type="EMBL" id="PNF33118.1"/>
    </source>
</evidence>
<keyword evidence="1" id="KW-0862">Zinc</keyword>
<dbReference type="PROSITE" id="PS50158">
    <property type="entry name" value="ZF_CCHC"/>
    <property type="match status" value="2"/>
</dbReference>
<dbReference type="InParanoid" id="A0A2J7QX01"/>
<feature type="domain" description="CCHC-type" evidence="3">
    <location>
        <begin position="131"/>
        <end position="147"/>
    </location>
</feature>
<evidence type="ECO:0000259" key="3">
    <source>
        <dbReference type="PROSITE" id="PS50158"/>
    </source>
</evidence>
<name>A0A2J7QX01_9NEOP</name>
<evidence type="ECO:0000313" key="5">
    <source>
        <dbReference type="Proteomes" id="UP000235965"/>
    </source>
</evidence>
<protein>
    <recommendedName>
        <fullName evidence="3">CCHC-type domain-containing protein</fullName>
    </recommendedName>
</protein>
<keyword evidence="5" id="KW-1185">Reference proteome</keyword>
<reference evidence="4 5" key="1">
    <citation type="submission" date="2017-12" db="EMBL/GenBank/DDBJ databases">
        <title>Hemimetabolous genomes reveal molecular basis of termite eusociality.</title>
        <authorList>
            <person name="Harrison M.C."/>
            <person name="Jongepier E."/>
            <person name="Robertson H.M."/>
            <person name="Arning N."/>
            <person name="Bitard-Feildel T."/>
            <person name="Chao H."/>
            <person name="Childers C.P."/>
            <person name="Dinh H."/>
            <person name="Doddapaneni H."/>
            <person name="Dugan S."/>
            <person name="Gowin J."/>
            <person name="Greiner C."/>
            <person name="Han Y."/>
            <person name="Hu H."/>
            <person name="Hughes D.S.T."/>
            <person name="Huylmans A.-K."/>
            <person name="Kemena C."/>
            <person name="Kremer L.P.M."/>
            <person name="Lee S.L."/>
            <person name="Lopez-Ezquerra A."/>
            <person name="Mallet L."/>
            <person name="Monroy-Kuhn J.M."/>
            <person name="Moser A."/>
            <person name="Murali S.C."/>
            <person name="Muzny D.M."/>
            <person name="Otani S."/>
            <person name="Piulachs M.-D."/>
            <person name="Poelchau M."/>
            <person name="Qu J."/>
            <person name="Schaub F."/>
            <person name="Wada-Katsumata A."/>
            <person name="Worley K.C."/>
            <person name="Xie Q."/>
            <person name="Ylla G."/>
            <person name="Poulsen M."/>
            <person name="Gibbs R.A."/>
            <person name="Schal C."/>
            <person name="Richards S."/>
            <person name="Belles X."/>
            <person name="Korb J."/>
            <person name="Bornberg-Bauer E."/>
        </authorList>
    </citation>
    <scope>NUCLEOTIDE SEQUENCE [LARGE SCALE GENOMIC DNA]</scope>
    <source>
        <tissue evidence="4">Whole body</tissue>
    </source>
</reference>
<dbReference type="InterPro" id="IPR036875">
    <property type="entry name" value="Znf_CCHC_sf"/>
</dbReference>
<dbReference type="SUPFAM" id="SSF57756">
    <property type="entry name" value="Retrovirus zinc finger-like domains"/>
    <property type="match status" value="2"/>
</dbReference>
<organism evidence="4 5">
    <name type="scientific">Cryptotermes secundus</name>
    <dbReference type="NCBI Taxonomy" id="105785"/>
    <lineage>
        <taxon>Eukaryota</taxon>
        <taxon>Metazoa</taxon>
        <taxon>Ecdysozoa</taxon>
        <taxon>Arthropoda</taxon>
        <taxon>Hexapoda</taxon>
        <taxon>Insecta</taxon>
        <taxon>Pterygota</taxon>
        <taxon>Neoptera</taxon>
        <taxon>Polyneoptera</taxon>
        <taxon>Dictyoptera</taxon>
        <taxon>Blattodea</taxon>
        <taxon>Blattoidea</taxon>
        <taxon>Termitoidae</taxon>
        <taxon>Kalotermitidae</taxon>
        <taxon>Cryptotermitinae</taxon>
        <taxon>Cryptotermes</taxon>
    </lineage>
</organism>
<proteinExistence type="predicted"/>
<sequence>MCCWGKCTCGKGLDPRDTTLFNVLLVHVVASTSPTALQDSDVFALALVKLLEIAKVNDEETQRVINEQAERRLLAAYIHGLRCVVGQQVRYQMPNTMDQAVKLAVTFENVEKHRRLRESPRNIFAARQNARCYRCAKPGHYARECRQAADHALPGWRTRSGPRGNGRYGPPHTHLATRGDRSGGGPRGREIRRPTRPWFPYDECRPSEIQCHKCREFGHRCRECPRVPRANPPPNVHGSALTLLTRRRRREDRSIANGRCRVRAPVGNRDRWENSPNVS</sequence>
<dbReference type="OrthoDB" id="6342085at2759"/>
<evidence type="ECO:0000256" key="1">
    <source>
        <dbReference type="PROSITE-ProRule" id="PRU00047"/>
    </source>
</evidence>
<keyword evidence="1" id="KW-0479">Metal-binding</keyword>
<dbReference type="GO" id="GO:0003676">
    <property type="term" value="F:nucleic acid binding"/>
    <property type="evidence" value="ECO:0007669"/>
    <property type="project" value="InterPro"/>
</dbReference>
<feature type="region of interest" description="Disordered" evidence="2">
    <location>
        <begin position="156"/>
        <end position="193"/>
    </location>
</feature>
<dbReference type="Pfam" id="PF00098">
    <property type="entry name" value="zf-CCHC"/>
    <property type="match status" value="1"/>
</dbReference>
<dbReference type="Proteomes" id="UP000235965">
    <property type="component" value="Unassembled WGS sequence"/>
</dbReference>
<dbReference type="InterPro" id="IPR001878">
    <property type="entry name" value="Znf_CCHC"/>
</dbReference>
<dbReference type="SMART" id="SM00343">
    <property type="entry name" value="ZnF_C2HC"/>
    <property type="match status" value="2"/>
</dbReference>
<evidence type="ECO:0000256" key="2">
    <source>
        <dbReference type="SAM" id="MobiDB-lite"/>
    </source>
</evidence>
<keyword evidence="1" id="KW-0863">Zinc-finger</keyword>
<feature type="domain" description="CCHC-type" evidence="3">
    <location>
        <begin position="211"/>
        <end position="226"/>
    </location>
</feature>
<dbReference type="AlphaFoldDB" id="A0A2J7QX01"/>
<gene>
    <name evidence="4" type="ORF">B7P43_G15214</name>
</gene>
<dbReference type="EMBL" id="NEVH01009404">
    <property type="protein sequence ID" value="PNF33118.1"/>
    <property type="molecule type" value="Genomic_DNA"/>
</dbReference>
<dbReference type="Gene3D" id="4.10.60.10">
    <property type="entry name" value="Zinc finger, CCHC-type"/>
    <property type="match status" value="1"/>
</dbReference>
<comment type="caution">
    <text evidence="4">The sequence shown here is derived from an EMBL/GenBank/DDBJ whole genome shotgun (WGS) entry which is preliminary data.</text>
</comment>
<feature type="compositionally biased region" description="Basic and acidic residues" evidence="2">
    <location>
        <begin position="177"/>
        <end position="193"/>
    </location>
</feature>
<accession>A0A2J7QX01</accession>